<evidence type="ECO:0000313" key="1">
    <source>
        <dbReference type="EMBL" id="RRT59045.1"/>
    </source>
</evidence>
<accession>A0A426Z4Y3</accession>
<organism evidence="1 2">
    <name type="scientific">Ensete ventricosum</name>
    <name type="common">Abyssinian banana</name>
    <name type="synonym">Musa ensete</name>
    <dbReference type="NCBI Taxonomy" id="4639"/>
    <lineage>
        <taxon>Eukaryota</taxon>
        <taxon>Viridiplantae</taxon>
        <taxon>Streptophyta</taxon>
        <taxon>Embryophyta</taxon>
        <taxon>Tracheophyta</taxon>
        <taxon>Spermatophyta</taxon>
        <taxon>Magnoliopsida</taxon>
        <taxon>Liliopsida</taxon>
        <taxon>Zingiberales</taxon>
        <taxon>Musaceae</taxon>
        <taxon>Ensete</taxon>
    </lineage>
</organism>
<reference evidence="1 2" key="1">
    <citation type="journal article" date="2014" name="Agronomy (Basel)">
        <title>A Draft Genome Sequence for Ensete ventricosum, the Drought-Tolerant Tree Against Hunger.</title>
        <authorList>
            <person name="Harrison J."/>
            <person name="Moore K.A."/>
            <person name="Paszkiewicz K."/>
            <person name="Jones T."/>
            <person name="Grant M."/>
            <person name="Ambacheew D."/>
            <person name="Muzemil S."/>
            <person name="Studholme D.J."/>
        </authorList>
    </citation>
    <scope>NUCLEOTIDE SEQUENCE [LARGE SCALE GENOMIC DNA]</scope>
</reference>
<dbReference type="EMBL" id="AMZH03008391">
    <property type="protein sequence ID" value="RRT59045.1"/>
    <property type="molecule type" value="Genomic_DNA"/>
</dbReference>
<sequence length="86" mass="8895">MQRGHRVAGHVAAHAGSCPCGARKKTACEYKHRPQGLPLIGATTTAHRGGARGGAACGNNAYRRGQGDHQRRTAPHVCVAATMVVG</sequence>
<proteinExistence type="predicted"/>
<name>A0A426Z4Y3_ENSVE</name>
<gene>
    <name evidence="1" type="ORF">B296_00034236</name>
</gene>
<evidence type="ECO:0000313" key="2">
    <source>
        <dbReference type="Proteomes" id="UP000287651"/>
    </source>
</evidence>
<dbReference type="Proteomes" id="UP000287651">
    <property type="component" value="Unassembled WGS sequence"/>
</dbReference>
<protein>
    <submittedName>
        <fullName evidence="1">Uncharacterized protein</fullName>
    </submittedName>
</protein>
<comment type="caution">
    <text evidence="1">The sequence shown here is derived from an EMBL/GenBank/DDBJ whole genome shotgun (WGS) entry which is preliminary data.</text>
</comment>
<dbReference type="AlphaFoldDB" id="A0A426Z4Y3"/>